<reference evidence="1" key="1">
    <citation type="journal article" date="2014" name="Int. J. Syst. Evol. Microbiol.">
        <title>Complete genome sequence of Corynebacterium casei LMG S-19264T (=DSM 44701T), isolated from a smear-ripened cheese.</title>
        <authorList>
            <consortium name="US DOE Joint Genome Institute (JGI-PGF)"/>
            <person name="Walter F."/>
            <person name="Albersmeier A."/>
            <person name="Kalinowski J."/>
            <person name="Ruckert C."/>
        </authorList>
    </citation>
    <scope>NUCLEOTIDE SEQUENCE</scope>
    <source>
        <strain evidence="1">CGMCC 1.12921</strain>
    </source>
</reference>
<dbReference type="RefSeq" id="WP_188157974.1">
    <property type="nucleotide sequence ID" value="NZ_BMGH01000001.1"/>
</dbReference>
<evidence type="ECO:0008006" key="3">
    <source>
        <dbReference type="Google" id="ProtNLM"/>
    </source>
</evidence>
<protein>
    <recommendedName>
        <fullName evidence="3">Beta-lactamase</fullName>
    </recommendedName>
</protein>
<evidence type="ECO:0000313" key="2">
    <source>
        <dbReference type="Proteomes" id="UP000613582"/>
    </source>
</evidence>
<dbReference type="AlphaFoldDB" id="A0A8J2Y7L8"/>
<keyword evidence="2" id="KW-1185">Reference proteome</keyword>
<sequence>MLWKYHGINGLGEARGGLSLLTACISNGGCGFDKPSQDVVTGLYDFVNNKRPTLPASLQVPPQSAIDWAKEKLACSLEAAPTAPRVTTASTERRPVPVLVPNTEEGRQQLESTQRAIRTIDGLCHDKSFTGRAENCMKLATSFDRGIAGFEYDGESARYYFRQACHEGEPMGCYNYGTSLRQWGKTEEEKDLGMEYVGKACDLGNQMACTNYEVWTGGPR</sequence>
<accession>A0A8J2Y7L8</accession>
<evidence type="ECO:0000313" key="1">
    <source>
        <dbReference type="EMBL" id="GGD16271.1"/>
    </source>
</evidence>
<dbReference type="EMBL" id="BMGH01000001">
    <property type="protein sequence ID" value="GGD16271.1"/>
    <property type="molecule type" value="Genomic_DNA"/>
</dbReference>
<name>A0A8J2Y7L8_9PROT</name>
<comment type="caution">
    <text evidence="1">The sequence shown here is derived from an EMBL/GenBank/DDBJ whole genome shotgun (WGS) entry which is preliminary data.</text>
</comment>
<dbReference type="Proteomes" id="UP000613582">
    <property type="component" value="Unassembled WGS sequence"/>
</dbReference>
<reference evidence="1" key="2">
    <citation type="submission" date="2020-09" db="EMBL/GenBank/DDBJ databases">
        <authorList>
            <person name="Sun Q."/>
            <person name="Zhou Y."/>
        </authorList>
    </citation>
    <scope>NUCLEOTIDE SEQUENCE</scope>
    <source>
        <strain evidence="1">CGMCC 1.12921</strain>
    </source>
</reference>
<proteinExistence type="predicted"/>
<dbReference type="Gene3D" id="1.25.40.10">
    <property type="entry name" value="Tetratricopeptide repeat domain"/>
    <property type="match status" value="1"/>
</dbReference>
<dbReference type="InterPro" id="IPR011990">
    <property type="entry name" value="TPR-like_helical_dom_sf"/>
</dbReference>
<organism evidence="1 2">
    <name type="scientific">Aquisalinus flavus</name>
    <dbReference type="NCBI Taxonomy" id="1526572"/>
    <lineage>
        <taxon>Bacteria</taxon>
        <taxon>Pseudomonadati</taxon>
        <taxon>Pseudomonadota</taxon>
        <taxon>Alphaproteobacteria</taxon>
        <taxon>Parvularculales</taxon>
        <taxon>Parvularculaceae</taxon>
        <taxon>Aquisalinus</taxon>
    </lineage>
</organism>
<gene>
    <name evidence="1" type="ORF">GCM10011342_26310</name>
</gene>
<dbReference type="SUPFAM" id="SSF81901">
    <property type="entry name" value="HCP-like"/>
    <property type="match status" value="1"/>
</dbReference>